<evidence type="ECO:0000313" key="2">
    <source>
        <dbReference type="EMBL" id="GJN12617.1"/>
    </source>
</evidence>
<evidence type="ECO:0000313" key="3">
    <source>
        <dbReference type="Proteomes" id="UP001054889"/>
    </source>
</evidence>
<keyword evidence="3" id="KW-1185">Reference proteome</keyword>
<feature type="compositionally biased region" description="Basic residues" evidence="1">
    <location>
        <begin position="1"/>
        <end position="16"/>
    </location>
</feature>
<protein>
    <submittedName>
        <fullName evidence="2">Uncharacterized protein</fullName>
    </submittedName>
</protein>
<dbReference type="Proteomes" id="UP001054889">
    <property type="component" value="Unassembled WGS sequence"/>
</dbReference>
<reference evidence="2" key="2">
    <citation type="submission" date="2021-12" db="EMBL/GenBank/DDBJ databases">
        <title>Resequencing data analysis of finger millet.</title>
        <authorList>
            <person name="Hatakeyama M."/>
            <person name="Aluri S."/>
            <person name="Balachadran M.T."/>
            <person name="Sivarajan S.R."/>
            <person name="Poveda L."/>
            <person name="Shimizu-Inatsugi R."/>
            <person name="Schlapbach R."/>
            <person name="Sreeman S.M."/>
            <person name="Shimizu K.K."/>
        </authorList>
    </citation>
    <scope>NUCLEOTIDE SEQUENCE</scope>
</reference>
<name>A0AAV5DQ30_ELECO</name>
<dbReference type="EMBL" id="BQKI01000023">
    <property type="protein sequence ID" value="GJN12617.1"/>
    <property type="molecule type" value="Genomic_DNA"/>
</dbReference>
<sequence length="113" mass="12561">MRNFSRGRIRAQRQKAQHGELKTRAEIEAKGSRYPGEAGEQARAEGAELVGVDCAQLTHTAYCMLVPFVTVPSFPKSLFCSLVVRIVMELFLPKHGQWSELDLAIQFILPGSS</sequence>
<comment type="caution">
    <text evidence="2">The sequence shown here is derived from an EMBL/GenBank/DDBJ whole genome shotgun (WGS) entry which is preliminary data.</text>
</comment>
<feature type="region of interest" description="Disordered" evidence="1">
    <location>
        <begin position="1"/>
        <end position="22"/>
    </location>
</feature>
<gene>
    <name evidence="2" type="primary">ga30909</name>
    <name evidence="2" type="ORF">PR202_ga30909</name>
</gene>
<proteinExistence type="predicted"/>
<dbReference type="AlphaFoldDB" id="A0AAV5DQ30"/>
<evidence type="ECO:0000256" key="1">
    <source>
        <dbReference type="SAM" id="MobiDB-lite"/>
    </source>
</evidence>
<organism evidence="2 3">
    <name type="scientific">Eleusine coracana subsp. coracana</name>
    <dbReference type="NCBI Taxonomy" id="191504"/>
    <lineage>
        <taxon>Eukaryota</taxon>
        <taxon>Viridiplantae</taxon>
        <taxon>Streptophyta</taxon>
        <taxon>Embryophyta</taxon>
        <taxon>Tracheophyta</taxon>
        <taxon>Spermatophyta</taxon>
        <taxon>Magnoliopsida</taxon>
        <taxon>Liliopsida</taxon>
        <taxon>Poales</taxon>
        <taxon>Poaceae</taxon>
        <taxon>PACMAD clade</taxon>
        <taxon>Chloridoideae</taxon>
        <taxon>Cynodonteae</taxon>
        <taxon>Eleusininae</taxon>
        <taxon>Eleusine</taxon>
    </lineage>
</organism>
<accession>A0AAV5DQ30</accession>
<reference evidence="2" key="1">
    <citation type="journal article" date="2018" name="DNA Res.">
        <title>Multiple hybrid de novo genome assembly of finger millet, an orphan allotetraploid crop.</title>
        <authorList>
            <person name="Hatakeyama M."/>
            <person name="Aluri S."/>
            <person name="Balachadran M.T."/>
            <person name="Sivarajan S.R."/>
            <person name="Patrignani A."/>
            <person name="Gruter S."/>
            <person name="Poveda L."/>
            <person name="Shimizu-Inatsugi R."/>
            <person name="Baeten J."/>
            <person name="Francoijs K.J."/>
            <person name="Nataraja K.N."/>
            <person name="Reddy Y.A.N."/>
            <person name="Phadnis S."/>
            <person name="Ravikumar R.L."/>
            <person name="Schlapbach R."/>
            <person name="Sreeman S.M."/>
            <person name="Shimizu K.K."/>
        </authorList>
    </citation>
    <scope>NUCLEOTIDE SEQUENCE</scope>
</reference>